<organism evidence="1 2">
    <name type="scientific">Clonostachys chloroleuca</name>
    <dbReference type="NCBI Taxonomy" id="1926264"/>
    <lineage>
        <taxon>Eukaryota</taxon>
        <taxon>Fungi</taxon>
        <taxon>Dikarya</taxon>
        <taxon>Ascomycota</taxon>
        <taxon>Pezizomycotina</taxon>
        <taxon>Sordariomycetes</taxon>
        <taxon>Hypocreomycetidae</taxon>
        <taxon>Hypocreales</taxon>
        <taxon>Bionectriaceae</taxon>
        <taxon>Clonostachys</taxon>
    </lineage>
</organism>
<dbReference type="EMBL" id="CABFNP030001199">
    <property type="protein sequence ID" value="CAI6092337.1"/>
    <property type="molecule type" value="Genomic_DNA"/>
</dbReference>
<name>A0AA35M8M7_9HYPO</name>
<sequence length="237" mass="25346">MSTATKMMPRIVAVSLQHLSFFDDDFTALFADLGAQADIQWGKEPAAALDLLQQNPAPSAVLITDATLTQRSSHTHVWYAILSYVRQGGTAIAMGHFSSFAKPNDIGPFFARAGLTWQVGAYHRTDVALNSELATTLAPDLSARYSLKALFLKGVEPAAVLYGPDESSFTQSAVFPSEKVEDLTEAAIAFAQVGDGKVGYVGDVNRERETDAAIVAMCLGTRQSGPGLNTPCQDQNS</sequence>
<keyword evidence="2" id="KW-1185">Reference proteome</keyword>
<gene>
    <name evidence="1" type="ORF">CCHLO57077_00016633</name>
</gene>
<comment type="caution">
    <text evidence="1">The sequence shown here is derived from an EMBL/GenBank/DDBJ whole genome shotgun (WGS) entry which is preliminary data.</text>
</comment>
<dbReference type="AlphaFoldDB" id="A0AA35M8M7"/>
<proteinExistence type="predicted"/>
<dbReference type="Proteomes" id="UP001160390">
    <property type="component" value="Unassembled WGS sequence"/>
</dbReference>
<accession>A0AA35M8M7</accession>
<reference evidence="1" key="1">
    <citation type="submission" date="2023-01" db="EMBL/GenBank/DDBJ databases">
        <authorList>
            <person name="Piombo E."/>
        </authorList>
    </citation>
    <scope>NUCLEOTIDE SEQUENCE</scope>
</reference>
<evidence type="ECO:0000313" key="1">
    <source>
        <dbReference type="EMBL" id="CAI6092337.1"/>
    </source>
</evidence>
<protein>
    <submittedName>
        <fullName evidence="1">Uncharacterized protein</fullName>
    </submittedName>
</protein>
<evidence type="ECO:0000313" key="2">
    <source>
        <dbReference type="Proteomes" id="UP001160390"/>
    </source>
</evidence>